<evidence type="ECO:0000313" key="2">
    <source>
        <dbReference type="Proteomes" id="UP001149009"/>
    </source>
</evidence>
<proteinExistence type="predicted"/>
<sequence>MLTAIALVAVILALWLLAALYVILRLGIGLHQAMLYVPLKVLFRVKDRPMLVARAAQPPIIYAVWHQSRLEPALMLSLLPADTLHILDEDSARAWWLDPWRALARTIVFNARHVFVSRRLVRRLRGGGRLAVYLPDDEAPDPKAFRLFRAIARIAQNAEARIVPIHVDGAGRTFFSLAPEKEGRRLAPRLSILTLEPQTIAEMVASAEGEKPLGANAFFDRMIAVRRSVARKEDGDHEEGDSRIAA</sequence>
<name>A0A9X2XA33_9HYPH</name>
<evidence type="ECO:0000313" key="1">
    <source>
        <dbReference type="EMBL" id="MCT8990884.1"/>
    </source>
</evidence>
<dbReference type="GO" id="GO:0016746">
    <property type="term" value="F:acyltransferase activity"/>
    <property type="evidence" value="ECO:0007669"/>
    <property type="project" value="UniProtKB-KW"/>
</dbReference>
<reference evidence="1" key="1">
    <citation type="submission" date="2022-08" db="EMBL/GenBank/DDBJ databases">
        <title>Chelativorans sichuanense sp. nov., a paraffin oil-degrading bacterium isolated from a mixture of oil-based drill cuttings and paddy soil.</title>
        <authorList>
            <person name="Yu J."/>
            <person name="Liu H."/>
            <person name="Chen Q."/>
        </authorList>
    </citation>
    <scope>NUCLEOTIDE SEQUENCE</scope>
    <source>
        <strain evidence="1">SCAU 2101</strain>
    </source>
</reference>
<accession>A0A9X2XA33</accession>
<organism evidence="1 2">
    <name type="scientific">Chelativorans petroleitrophicus</name>
    <dbReference type="NCBI Taxonomy" id="2975484"/>
    <lineage>
        <taxon>Bacteria</taxon>
        <taxon>Pseudomonadati</taxon>
        <taxon>Pseudomonadota</taxon>
        <taxon>Alphaproteobacteria</taxon>
        <taxon>Hyphomicrobiales</taxon>
        <taxon>Phyllobacteriaceae</taxon>
        <taxon>Chelativorans</taxon>
    </lineage>
</organism>
<dbReference type="EMBL" id="JAODNV010000011">
    <property type="protein sequence ID" value="MCT8990884.1"/>
    <property type="molecule type" value="Genomic_DNA"/>
</dbReference>
<keyword evidence="1" id="KW-0012">Acyltransferase</keyword>
<keyword evidence="2" id="KW-1185">Reference proteome</keyword>
<keyword evidence="1" id="KW-0808">Transferase</keyword>
<comment type="caution">
    <text evidence="1">The sequence shown here is derived from an EMBL/GenBank/DDBJ whole genome shotgun (WGS) entry which is preliminary data.</text>
</comment>
<dbReference type="AlphaFoldDB" id="A0A9X2XA33"/>
<dbReference type="Proteomes" id="UP001149009">
    <property type="component" value="Unassembled WGS sequence"/>
</dbReference>
<dbReference type="RefSeq" id="WP_261515772.1">
    <property type="nucleotide sequence ID" value="NZ_JAODNV010000011.1"/>
</dbReference>
<gene>
    <name evidence="1" type="ORF">NYR54_11365</name>
</gene>
<protein>
    <submittedName>
        <fullName evidence="1">2-acyl-glycerophospho-ethanolamine acyltransferase</fullName>
    </submittedName>
</protein>